<reference evidence="1 2" key="1">
    <citation type="journal article" date="2022" name="bioRxiv">
        <title>An ancient truncated duplication of the anti-Mullerian hormone receptor type 2 gene is a potential conserved master sex determinant in the Pangasiidae catfish family.</title>
        <authorList>
            <person name="Wen M."/>
            <person name="Pan Q."/>
            <person name="Jouanno E."/>
            <person name="Montfort J."/>
            <person name="Zahm M."/>
            <person name="Cabau C."/>
            <person name="Klopp C."/>
            <person name="Iampietro C."/>
            <person name="Roques C."/>
            <person name="Bouchez O."/>
            <person name="Castinel A."/>
            <person name="Donnadieu C."/>
            <person name="Parrinello H."/>
            <person name="Poncet C."/>
            <person name="Belmonte E."/>
            <person name="Gautier V."/>
            <person name="Avarre J.-C."/>
            <person name="Dugue R."/>
            <person name="Gustiano R."/>
            <person name="Ha T.T.T."/>
            <person name="Campet M."/>
            <person name="Sriphairoj K."/>
            <person name="Ribolli J."/>
            <person name="de Almeida F.L."/>
            <person name="Desvignes T."/>
            <person name="Postlethwait J.H."/>
            <person name="Bucao C.F."/>
            <person name="Robinson-Rechavi M."/>
            <person name="Bobe J."/>
            <person name="Herpin A."/>
            <person name="Guiguen Y."/>
        </authorList>
    </citation>
    <scope>NUCLEOTIDE SEQUENCE [LARGE SCALE GENOMIC DNA]</scope>
    <source>
        <strain evidence="1">YG-Dec2019</strain>
    </source>
</reference>
<sequence>MIFAGLITHTLRQNPAISGKMHSEGEEQQKPILQQRGNKSLLDRMKEDEDMFRHRIESLPGNRPNMKKANRDSADLKDAETRTHQDTLLEFFVGKIDQLLLHLMKETEKKH</sequence>
<accession>A0ACC5WAE0</accession>
<evidence type="ECO:0000313" key="2">
    <source>
        <dbReference type="Proteomes" id="UP000829447"/>
    </source>
</evidence>
<proteinExistence type="predicted"/>
<keyword evidence="2" id="KW-1185">Reference proteome</keyword>
<organism evidence="1 2">
    <name type="scientific">Pangasianodon gigas</name>
    <name type="common">Mekong giant catfish</name>
    <name type="synonym">Pangasius gigas</name>
    <dbReference type="NCBI Taxonomy" id="30993"/>
    <lineage>
        <taxon>Eukaryota</taxon>
        <taxon>Metazoa</taxon>
        <taxon>Chordata</taxon>
        <taxon>Craniata</taxon>
        <taxon>Vertebrata</taxon>
        <taxon>Euteleostomi</taxon>
        <taxon>Actinopterygii</taxon>
        <taxon>Neopterygii</taxon>
        <taxon>Teleostei</taxon>
        <taxon>Ostariophysi</taxon>
        <taxon>Siluriformes</taxon>
        <taxon>Pangasiidae</taxon>
        <taxon>Pangasianodon</taxon>
    </lineage>
</organism>
<gene>
    <name evidence="1" type="ORF">PGIGA_G00113510</name>
</gene>
<dbReference type="EMBL" id="CM040455">
    <property type="protein sequence ID" value="MCI4375785.1"/>
    <property type="molecule type" value="Genomic_DNA"/>
</dbReference>
<evidence type="ECO:0000313" key="1">
    <source>
        <dbReference type="EMBL" id="MCI4375785.1"/>
    </source>
</evidence>
<comment type="caution">
    <text evidence="1">The sequence shown here is derived from an EMBL/GenBank/DDBJ whole genome shotgun (WGS) entry which is preliminary data.</text>
</comment>
<protein>
    <submittedName>
        <fullName evidence="1">Uncharacterized protein</fullName>
    </submittedName>
</protein>
<dbReference type="Proteomes" id="UP000829447">
    <property type="component" value="Linkage Group LG2"/>
</dbReference>
<name>A0ACC5WAE0_PANGG</name>